<dbReference type="Pfam" id="PF03739">
    <property type="entry name" value="LptF_LptG"/>
    <property type="match status" value="1"/>
</dbReference>
<comment type="caution">
    <text evidence="7">The sequence shown here is derived from an EMBL/GenBank/DDBJ whole genome shotgun (WGS) entry which is preliminary data.</text>
</comment>
<protein>
    <submittedName>
        <fullName evidence="7">Lipopolysaccharide export system permease protein</fullName>
    </submittedName>
</protein>
<keyword evidence="3 6" id="KW-0812">Transmembrane</keyword>
<evidence type="ECO:0000313" key="7">
    <source>
        <dbReference type="EMBL" id="RZS57995.1"/>
    </source>
</evidence>
<feature type="transmembrane region" description="Helical" evidence="6">
    <location>
        <begin position="102"/>
        <end position="124"/>
    </location>
</feature>
<keyword evidence="8" id="KW-1185">Reference proteome</keyword>
<keyword evidence="5 6" id="KW-0472">Membrane</keyword>
<feature type="transmembrane region" description="Helical" evidence="6">
    <location>
        <begin position="343"/>
        <end position="365"/>
    </location>
</feature>
<evidence type="ECO:0000256" key="4">
    <source>
        <dbReference type="ARBA" id="ARBA00022989"/>
    </source>
</evidence>
<dbReference type="RefSeq" id="WP_130480198.1">
    <property type="nucleotide sequence ID" value="NZ_SGWV01000007.1"/>
</dbReference>
<dbReference type="GO" id="GO:0015920">
    <property type="term" value="P:lipopolysaccharide transport"/>
    <property type="evidence" value="ECO:0007669"/>
    <property type="project" value="TreeGrafter"/>
</dbReference>
<dbReference type="EMBL" id="SGWV01000007">
    <property type="protein sequence ID" value="RZS57995.1"/>
    <property type="molecule type" value="Genomic_DNA"/>
</dbReference>
<evidence type="ECO:0000256" key="3">
    <source>
        <dbReference type="ARBA" id="ARBA00022692"/>
    </source>
</evidence>
<evidence type="ECO:0000256" key="5">
    <source>
        <dbReference type="ARBA" id="ARBA00023136"/>
    </source>
</evidence>
<dbReference type="InterPro" id="IPR005495">
    <property type="entry name" value="LptG/LptF_permease"/>
</dbReference>
<feature type="transmembrane region" description="Helical" evidence="6">
    <location>
        <begin position="284"/>
        <end position="303"/>
    </location>
</feature>
<keyword evidence="4 6" id="KW-1133">Transmembrane helix</keyword>
<accession>A0A4Q7LSW8</accession>
<dbReference type="NCBIfam" id="TIGR04408">
    <property type="entry name" value="LptG_lptG"/>
    <property type="match status" value="1"/>
</dbReference>
<proteinExistence type="predicted"/>
<name>A0A4Q7LSW8_9BURK</name>
<evidence type="ECO:0000256" key="6">
    <source>
        <dbReference type="SAM" id="Phobius"/>
    </source>
</evidence>
<reference evidence="7 8" key="1">
    <citation type="submission" date="2019-02" db="EMBL/GenBank/DDBJ databases">
        <title>Genomic Encyclopedia of Type Strains, Phase IV (KMG-IV): sequencing the most valuable type-strain genomes for metagenomic binning, comparative biology and taxonomic classification.</title>
        <authorList>
            <person name="Goeker M."/>
        </authorList>
    </citation>
    <scope>NUCLEOTIDE SEQUENCE [LARGE SCALE GENOMIC DNA]</scope>
    <source>
        <strain evidence="7 8">DSM 10617</strain>
    </source>
</reference>
<dbReference type="InterPro" id="IPR030923">
    <property type="entry name" value="LptG"/>
</dbReference>
<dbReference type="GO" id="GO:0055085">
    <property type="term" value="P:transmembrane transport"/>
    <property type="evidence" value="ECO:0007669"/>
    <property type="project" value="InterPro"/>
</dbReference>
<keyword evidence="2" id="KW-1003">Cell membrane</keyword>
<organism evidence="7 8">
    <name type="scientific">Sphaerotilus mobilis</name>
    <dbReference type="NCBI Taxonomy" id="47994"/>
    <lineage>
        <taxon>Bacteria</taxon>
        <taxon>Pseudomonadati</taxon>
        <taxon>Pseudomonadota</taxon>
        <taxon>Betaproteobacteria</taxon>
        <taxon>Burkholderiales</taxon>
        <taxon>Sphaerotilaceae</taxon>
        <taxon>Sphaerotilus</taxon>
    </lineage>
</organism>
<dbReference type="AlphaFoldDB" id="A0A4Q7LSW8"/>
<dbReference type="GO" id="GO:0043190">
    <property type="term" value="C:ATP-binding cassette (ABC) transporter complex"/>
    <property type="evidence" value="ECO:0007669"/>
    <property type="project" value="InterPro"/>
</dbReference>
<feature type="transmembrane region" description="Helical" evidence="6">
    <location>
        <begin position="310"/>
        <end position="331"/>
    </location>
</feature>
<dbReference type="PANTHER" id="PTHR33529:SF2">
    <property type="entry name" value="LIPOPOLYSACCHARIDE EXPORT SYSTEM PERMEASE PROTEIN LPTG"/>
    <property type="match status" value="1"/>
</dbReference>
<feature type="transmembrane region" description="Helical" evidence="6">
    <location>
        <begin position="12"/>
        <end position="30"/>
    </location>
</feature>
<evidence type="ECO:0000256" key="2">
    <source>
        <dbReference type="ARBA" id="ARBA00022475"/>
    </source>
</evidence>
<gene>
    <name evidence="7" type="ORF">EV685_0272</name>
</gene>
<evidence type="ECO:0000256" key="1">
    <source>
        <dbReference type="ARBA" id="ARBA00004651"/>
    </source>
</evidence>
<dbReference type="PANTHER" id="PTHR33529">
    <property type="entry name" value="SLR0882 PROTEIN-RELATED"/>
    <property type="match status" value="1"/>
</dbReference>
<dbReference type="OrthoDB" id="9776227at2"/>
<dbReference type="Proteomes" id="UP000293433">
    <property type="component" value="Unassembled WGS sequence"/>
</dbReference>
<comment type="subcellular location">
    <subcellularLocation>
        <location evidence="1">Cell membrane</location>
        <topology evidence="1">Multi-pass membrane protein</topology>
    </subcellularLocation>
</comment>
<evidence type="ECO:0000313" key="8">
    <source>
        <dbReference type="Proteomes" id="UP000293433"/>
    </source>
</evidence>
<sequence>MRTVRRLLYREILGATAFVMAAFLGLFFFIDLMDELQQIGRNGYTLADAGLSCLLQVPGHVYELAPIAVLIGAIHALSRLAHSSEFTILRTGGLGPGLALQLLAGLGLGYAALTFVIGDFIAPWCDTRATLLQASVSGRLTVAQGGAWLKDSTVQADGEHRYTVNFLSARDDGTLEQVRIFEFGPRGELRQRTQAELARIDDEGVWTLQRVRVSHWDADRTPKLADDEVRDELQWRSGLTRAVVASAVLPLRTMTTMALYTYTSHLEDHDQAAQRYEIQFWKKALYPFACLVMMGLALPFAYLHGRSGGIGLMVFGGIMLGISFVLLNNVSGHLGLLNNWTPWIAASAPSAIYLLLSMAAFSWLVRYR</sequence>